<evidence type="ECO:0000256" key="7">
    <source>
        <dbReference type="PROSITE-ProRule" id="PRU01016"/>
    </source>
</evidence>
<dbReference type="Pfam" id="PF00145">
    <property type="entry name" value="DNA_methylase"/>
    <property type="match status" value="1"/>
</dbReference>
<dbReference type="RefSeq" id="WP_134358161.1">
    <property type="nucleotide sequence ID" value="NZ_CP038033.1"/>
</dbReference>
<keyword evidence="3 7" id="KW-0808">Transferase</keyword>
<dbReference type="KEGG" id="nwr:E3U44_10715"/>
<keyword evidence="2 7" id="KW-0489">Methyltransferase</keyword>
<evidence type="ECO:0000256" key="4">
    <source>
        <dbReference type="ARBA" id="ARBA00022691"/>
    </source>
</evidence>
<organism evidence="9 10">
    <name type="scientific">Nitrosococcus wardiae</name>
    <dbReference type="NCBI Taxonomy" id="1814290"/>
    <lineage>
        <taxon>Bacteria</taxon>
        <taxon>Pseudomonadati</taxon>
        <taxon>Pseudomonadota</taxon>
        <taxon>Gammaproteobacteria</taxon>
        <taxon>Chromatiales</taxon>
        <taxon>Chromatiaceae</taxon>
        <taxon>Nitrosococcus</taxon>
    </lineage>
</organism>
<keyword evidence="5" id="KW-0680">Restriction system</keyword>
<evidence type="ECO:0000256" key="6">
    <source>
        <dbReference type="ARBA" id="ARBA00047422"/>
    </source>
</evidence>
<dbReference type="InterPro" id="IPR031303">
    <property type="entry name" value="C5_meth_CS"/>
</dbReference>
<dbReference type="InterPro" id="IPR001525">
    <property type="entry name" value="C5_MeTfrase"/>
</dbReference>
<dbReference type="PANTHER" id="PTHR10629:SF52">
    <property type="entry name" value="DNA (CYTOSINE-5)-METHYLTRANSFERASE 1"/>
    <property type="match status" value="1"/>
</dbReference>
<dbReference type="PANTHER" id="PTHR10629">
    <property type="entry name" value="CYTOSINE-SPECIFIC METHYLTRANSFERASE"/>
    <property type="match status" value="1"/>
</dbReference>
<dbReference type="SUPFAM" id="SSF53335">
    <property type="entry name" value="S-adenosyl-L-methionine-dependent methyltransferases"/>
    <property type="match status" value="1"/>
</dbReference>
<feature type="active site" evidence="7">
    <location>
        <position position="81"/>
    </location>
</feature>
<dbReference type="NCBIfam" id="TIGR00675">
    <property type="entry name" value="dcm"/>
    <property type="match status" value="1"/>
</dbReference>
<dbReference type="PROSITE" id="PS00095">
    <property type="entry name" value="C5_MTASE_2"/>
    <property type="match status" value="1"/>
</dbReference>
<dbReference type="InterPro" id="IPR050390">
    <property type="entry name" value="C5-Methyltransferase"/>
</dbReference>
<sequence length="346" mass="39228">MSINASVVDLFCGAGGLSHGFILESMPVAAGVDIDESCRYAYEYNNRAPFVKRDVATLKPQEIENLFYKHKRRILAGCAPCQPFSVYNQKNNNPNWQLLADFGNLVDYVRPDVVSMENVPRLLKFWEGRVFLNFINILRKADYYITWDIVYCPDYGLPQKRSRLVLLASRLGPITLSKPMHTKKYLTVRDAIGNLKSIDAGEIDSSDPLHHASRLSETNLKRIKNSRPGGSWRDWDSNLIANCHQENSGRGYASVYGRMVWDEPSPTITTQFYGFGNGRFGHPEQDRALSLREGAILQGFPMDYQFVEPGRPIYFAKLGRMIGNAVPVELGRVVARSIKQHLKAYE</sequence>
<evidence type="ECO:0000256" key="2">
    <source>
        <dbReference type="ARBA" id="ARBA00022603"/>
    </source>
</evidence>
<evidence type="ECO:0000256" key="8">
    <source>
        <dbReference type="RuleBase" id="RU000416"/>
    </source>
</evidence>
<dbReference type="REBASE" id="309917">
    <property type="entry name" value="M.NwaD1FHSORF10715P"/>
</dbReference>
<dbReference type="GO" id="GO:0009307">
    <property type="term" value="P:DNA restriction-modification system"/>
    <property type="evidence" value="ECO:0007669"/>
    <property type="project" value="UniProtKB-KW"/>
</dbReference>
<dbReference type="GO" id="GO:0032259">
    <property type="term" value="P:methylation"/>
    <property type="evidence" value="ECO:0007669"/>
    <property type="project" value="UniProtKB-KW"/>
</dbReference>
<dbReference type="Proteomes" id="UP000294325">
    <property type="component" value="Chromosome"/>
</dbReference>
<evidence type="ECO:0000256" key="1">
    <source>
        <dbReference type="ARBA" id="ARBA00011975"/>
    </source>
</evidence>
<keyword evidence="10" id="KW-1185">Reference proteome</keyword>
<evidence type="ECO:0000256" key="3">
    <source>
        <dbReference type="ARBA" id="ARBA00022679"/>
    </source>
</evidence>
<dbReference type="Gene3D" id="3.40.50.150">
    <property type="entry name" value="Vaccinia Virus protein VP39"/>
    <property type="match status" value="1"/>
</dbReference>
<name>A0A4P7C270_9GAMM</name>
<dbReference type="GO" id="GO:0003677">
    <property type="term" value="F:DNA binding"/>
    <property type="evidence" value="ECO:0007669"/>
    <property type="project" value="TreeGrafter"/>
</dbReference>
<dbReference type="GO" id="GO:0003886">
    <property type="term" value="F:DNA (cytosine-5-)-methyltransferase activity"/>
    <property type="evidence" value="ECO:0007669"/>
    <property type="project" value="UniProtKB-EC"/>
</dbReference>
<dbReference type="PRINTS" id="PR00105">
    <property type="entry name" value="C5METTRFRASE"/>
</dbReference>
<evidence type="ECO:0000256" key="5">
    <source>
        <dbReference type="ARBA" id="ARBA00022747"/>
    </source>
</evidence>
<reference evidence="9 10" key="1">
    <citation type="submission" date="2019-03" db="EMBL/GenBank/DDBJ databases">
        <title>The genome sequence of Nitrosococcus wardiae strain D1FHST reveals the archetypal metabolic capacity of ammonia-oxidizing Gammaproteobacteria.</title>
        <authorList>
            <person name="Wang L."/>
            <person name="Lim C.K."/>
            <person name="Hanson T.E."/>
            <person name="Dang H."/>
            <person name="Klotz M.G."/>
        </authorList>
    </citation>
    <scope>NUCLEOTIDE SEQUENCE [LARGE SCALE GENOMIC DNA]</scope>
    <source>
        <strain evidence="9 10">D1FHS</strain>
    </source>
</reference>
<evidence type="ECO:0000313" key="9">
    <source>
        <dbReference type="EMBL" id="QBQ54936.1"/>
    </source>
</evidence>
<dbReference type="PROSITE" id="PS51679">
    <property type="entry name" value="SAM_MT_C5"/>
    <property type="match status" value="1"/>
</dbReference>
<comment type="catalytic activity">
    <reaction evidence="6">
        <text>a 2'-deoxycytidine in DNA + S-adenosyl-L-methionine = a 5-methyl-2'-deoxycytidine in DNA + S-adenosyl-L-homocysteine + H(+)</text>
        <dbReference type="Rhea" id="RHEA:13681"/>
        <dbReference type="Rhea" id="RHEA-COMP:11369"/>
        <dbReference type="Rhea" id="RHEA-COMP:11370"/>
        <dbReference type="ChEBI" id="CHEBI:15378"/>
        <dbReference type="ChEBI" id="CHEBI:57856"/>
        <dbReference type="ChEBI" id="CHEBI:59789"/>
        <dbReference type="ChEBI" id="CHEBI:85452"/>
        <dbReference type="ChEBI" id="CHEBI:85454"/>
        <dbReference type="EC" id="2.1.1.37"/>
    </reaction>
</comment>
<dbReference type="GO" id="GO:0044027">
    <property type="term" value="P:negative regulation of gene expression via chromosomal CpG island methylation"/>
    <property type="evidence" value="ECO:0007669"/>
    <property type="project" value="TreeGrafter"/>
</dbReference>
<dbReference type="EC" id="2.1.1.37" evidence="1"/>
<gene>
    <name evidence="9" type="ORF">E3U44_10715</name>
</gene>
<comment type="similarity">
    <text evidence="7 8">Belongs to the class I-like SAM-binding methyltransferase superfamily. C5-methyltransferase family.</text>
</comment>
<proteinExistence type="inferred from homology"/>
<protein>
    <recommendedName>
        <fullName evidence="1">DNA (cytosine-5-)-methyltransferase</fullName>
        <ecNumber evidence="1">2.1.1.37</ecNumber>
    </recommendedName>
</protein>
<accession>A0A4P7C270</accession>
<dbReference type="OrthoDB" id="9813719at2"/>
<dbReference type="InterPro" id="IPR029063">
    <property type="entry name" value="SAM-dependent_MTases_sf"/>
</dbReference>
<dbReference type="Gene3D" id="3.90.120.10">
    <property type="entry name" value="DNA Methylase, subunit A, domain 2"/>
    <property type="match status" value="1"/>
</dbReference>
<dbReference type="AlphaFoldDB" id="A0A4P7C270"/>
<dbReference type="EMBL" id="CP038033">
    <property type="protein sequence ID" value="QBQ54936.1"/>
    <property type="molecule type" value="Genomic_DNA"/>
</dbReference>
<keyword evidence="4 7" id="KW-0949">S-adenosyl-L-methionine</keyword>
<evidence type="ECO:0000313" key="10">
    <source>
        <dbReference type="Proteomes" id="UP000294325"/>
    </source>
</evidence>